<keyword evidence="1" id="KW-0732">Signal</keyword>
<accession>A0ABN1UCG9</accession>
<dbReference type="Gene3D" id="2.60.40.10">
    <property type="entry name" value="Immunoglobulins"/>
    <property type="match status" value="1"/>
</dbReference>
<dbReference type="Pfam" id="PF20611">
    <property type="entry name" value="DUF6801"/>
    <property type="match status" value="1"/>
</dbReference>
<dbReference type="RefSeq" id="WP_343906252.1">
    <property type="nucleotide sequence ID" value="NZ_BAAAJE010000002.1"/>
</dbReference>
<sequence length="294" mass="29770">MKLRSITARAAGAGAVTALIAGGLVAATTTAAHAETGTSQYNCSVAGQTLPVVATVTSDLPSSSWQTHAAVPDLSLPINGAFVVPRPVLDALGAPPYNVHQIGVDSPDFGLEIGTAKVPLANVSSPKADVPATDNMTLPFTAVLHGFSMDTDAGDYMISMPGSFTANIATDSLGTISNVVCTIADPSTAGIAPFTVTPQSSKFKSVTGPKSIKKGQVATYVATVEGSSLTPTGKVVAKEGSAKLGSGTLKNGKATIAVKGLKPGKHTITFSYAGDKNTEKPFPATVTKTLTVKK</sequence>
<dbReference type="Proteomes" id="UP001499979">
    <property type="component" value="Unassembled WGS sequence"/>
</dbReference>
<organism evidence="4 5">
    <name type="scientific">Nocardioides aquiterrae</name>
    <dbReference type="NCBI Taxonomy" id="203799"/>
    <lineage>
        <taxon>Bacteria</taxon>
        <taxon>Bacillati</taxon>
        <taxon>Actinomycetota</taxon>
        <taxon>Actinomycetes</taxon>
        <taxon>Propionibacteriales</taxon>
        <taxon>Nocardioidaceae</taxon>
        <taxon>Nocardioides</taxon>
    </lineage>
</organism>
<evidence type="ECO:0000256" key="1">
    <source>
        <dbReference type="SAM" id="SignalP"/>
    </source>
</evidence>
<protein>
    <recommendedName>
        <fullName evidence="6">Ig-like domain repeat protein</fullName>
    </recommendedName>
</protein>
<evidence type="ECO:0000259" key="3">
    <source>
        <dbReference type="Pfam" id="PF20611"/>
    </source>
</evidence>
<dbReference type="EMBL" id="BAAAJE010000002">
    <property type="protein sequence ID" value="GAA1132082.1"/>
    <property type="molecule type" value="Genomic_DNA"/>
</dbReference>
<dbReference type="InterPro" id="IPR013783">
    <property type="entry name" value="Ig-like_fold"/>
</dbReference>
<feature type="chain" id="PRO_5045196224" description="Ig-like domain repeat protein" evidence="1">
    <location>
        <begin position="35"/>
        <end position="294"/>
    </location>
</feature>
<evidence type="ECO:0000313" key="4">
    <source>
        <dbReference type="EMBL" id="GAA1132082.1"/>
    </source>
</evidence>
<evidence type="ECO:0000313" key="5">
    <source>
        <dbReference type="Proteomes" id="UP001499979"/>
    </source>
</evidence>
<keyword evidence="5" id="KW-1185">Reference proteome</keyword>
<feature type="domain" description="DUF6801" evidence="3">
    <location>
        <begin position="41"/>
        <end position="185"/>
    </location>
</feature>
<proteinExistence type="predicted"/>
<gene>
    <name evidence="4" type="ORF">GCM10009606_10240</name>
</gene>
<dbReference type="InterPro" id="IPR032109">
    <property type="entry name" value="Big_3_5"/>
</dbReference>
<evidence type="ECO:0008006" key="6">
    <source>
        <dbReference type="Google" id="ProtNLM"/>
    </source>
</evidence>
<feature type="domain" description="Bacterial Ig-like" evidence="2">
    <location>
        <begin position="208"/>
        <end position="286"/>
    </location>
</feature>
<reference evidence="4 5" key="1">
    <citation type="journal article" date="2019" name="Int. J. Syst. Evol. Microbiol.">
        <title>The Global Catalogue of Microorganisms (GCM) 10K type strain sequencing project: providing services to taxonomists for standard genome sequencing and annotation.</title>
        <authorList>
            <consortium name="The Broad Institute Genomics Platform"/>
            <consortium name="The Broad Institute Genome Sequencing Center for Infectious Disease"/>
            <person name="Wu L."/>
            <person name="Ma J."/>
        </authorList>
    </citation>
    <scope>NUCLEOTIDE SEQUENCE [LARGE SCALE GENOMIC DNA]</scope>
    <source>
        <strain evidence="4 5">JCM 11813</strain>
    </source>
</reference>
<name>A0ABN1UCG9_9ACTN</name>
<dbReference type="Pfam" id="PF16640">
    <property type="entry name" value="Big_3_5"/>
    <property type="match status" value="1"/>
</dbReference>
<evidence type="ECO:0000259" key="2">
    <source>
        <dbReference type="Pfam" id="PF16640"/>
    </source>
</evidence>
<dbReference type="InterPro" id="IPR046542">
    <property type="entry name" value="DUF6801"/>
</dbReference>
<feature type="signal peptide" evidence="1">
    <location>
        <begin position="1"/>
        <end position="34"/>
    </location>
</feature>
<comment type="caution">
    <text evidence="4">The sequence shown here is derived from an EMBL/GenBank/DDBJ whole genome shotgun (WGS) entry which is preliminary data.</text>
</comment>